<sequence>MVPCYGLVFRVYSHLTLSAPGNSPGSTTTLTRIKRFLKVRRRVKLEALVWRNWFSGSETCALPEPRW</sequence>
<proteinExistence type="predicted"/>
<name>A0ACC5WAJ8_PANGG</name>
<reference evidence="1 2" key="1">
    <citation type="journal article" date="2022" name="bioRxiv">
        <title>An ancient truncated duplication of the anti-Mullerian hormone receptor type 2 gene is a potential conserved master sex determinant in the Pangasiidae catfish family.</title>
        <authorList>
            <person name="Wen M."/>
            <person name="Pan Q."/>
            <person name="Jouanno E."/>
            <person name="Montfort J."/>
            <person name="Zahm M."/>
            <person name="Cabau C."/>
            <person name="Klopp C."/>
            <person name="Iampietro C."/>
            <person name="Roques C."/>
            <person name="Bouchez O."/>
            <person name="Castinel A."/>
            <person name="Donnadieu C."/>
            <person name="Parrinello H."/>
            <person name="Poncet C."/>
            <person name="Belmonte E."/>
            <person name="Gautier V."/>
            <person name="Avarre J.-C."/>
            <person name="Dugue R."/>
            <person name="Gustiano R."/>
            <person name="Ha T.T.T."/>
            <person name="Campet M."/>
            <person name="Sriphairoj K."/>
            <person name="Ribolli J."/>
            <person name="de Almeida F.L."/>
            <person name="Desvignes T."/>
            <person name="Postlethwait J.H."/>
            <person name="Bucao C.F."/>
            <person name="Robinson-Rechavi M."/>
            <person name="Bobe J."/>
            <person name="Herpin A."/>
            <person name="Guiguen Y."/>
        </authorList>
    </citation>
    <scope>NUCLEOTIDE SEQUENCE [LARGE SCALE GENOMIC DNA]</scope>
    <source>
        <strain evidence="1">YG-Dec2019</strain>
    </source>
</reference>
<protein>
    <submittedName>
        <fullName evidence="1">Uncharacterized protein</fullName>
    </submittedName>
</protein>
<gene>
    <name evidence="1" type="ORF">PGIGA_G00184310</name>
</gene>
<dbReference type="EMBL" id="CM040456">
    <property type="protein sequence ID" value="MCI4376093.1"/>
    <property type="molecule type" value="Genomic_DNA"/>
</dbReference>
<keyword evidence="2" id="KW-1185">Reference proteome</keyword>
<dbReference type="Proteomes" id="UP000829447">
    <property type="component" value="Linkage Group LG3"/>
</dbReference>
<organism evidence="1 2">
    <name type="scientific">Pangasianodon gigas</name>
    <name type="common">Mekong giant catfish</name>
    <name type="synonym">Pangasius gigas</name>
    <dbReference type="NCBI Taxonomy" id="30993"/>
    <lineage>
        <taxon>Eukaryota</taxon>
        <taxon>Metazoa</taxon>
        <taxon>Chordata</taxon>
        <taxon>Craniata</taxon>
        <taxon>Vertebrata</taxon>
        <taxon>Euteleostomi</taxon>
        <taxon>Actinopterygii</taxon>
        <taxon>Neopterygii</taxon>
        <taxon>Teleostei</taxon>
        <taxon>Ostariophysi</taxon>
        <taxon>Siluriformes</taxon>
        <taxon>Pangasiidae</taxon>
        <taxon>Pangasianodon</taxon>
    </lineage>
</organism>
<comment type="caution">
    <text evidence="1">The sequence shown here is derived from an EMBL/GenBank/DDBJ whole genome shotgun (WGS) entry which is preliminary data.</text>
</comment>
<evidence type="ECO:0000313" key="1">
    <source>
        <dbReference type="EMBL" id="MCI4376093.1"/>
    </source>
</evidence>
<evidence type="ECO:0000313" key="2">
    <source>
        <dbReference type="Proteomes" id="UP000829447"/>
    </source>
</evidence>
<accession>A0ACC5WAJ8</accession>